<keyword evidence="4" id="KW-1003">Cell membrane</keyword>
<keyword evidence="11" id="KW-1185">Reference proteome</keyword>
<dbReference type="EMBL" id="BLZR01000001">
    <property type="protein sequence ID" value="GFP77237.1"/>
    <property type="molecule type" value="Genomic_DNA"/>
</dbReference>
<dbReference type="PANTHER" id="PTHR30450:SF1">
    <property type="entry name" value="D-METHIONINE TRANSPORT SYSTEM PERMEASE PROTEIN METI-RELATED"/>
    <property type="match status" value="1"/>
</dbReference>
<dbReference type="Pfam" id="PF00528">
    <property type="entry name" value="BPD_transp_1"/>
    <property type="match status" value="1"/>
</dbReference>
<dbReference type="SUPFAM" id="SSF161098">
    <property type="entry name" value="MetI-like"/>
    <property type="match status" value="1"/>
</dbReference>
<sequence>MSDNFSQFFNLVLVPALGKSLYMVIISTIIASILGFILAIVLIVTDKNGLKPNRIIYSVLDFIINIFRSFPFIILIVAIIPLTRFIVGKSIGETAALVPLTIGAAPFIARVIEGALKEVDKGLIEAAKSFGASNMQIIFKVMVKEALPSIISGITLSIISILGYSAMAGAVGAGGLGAVALTYGYQRFDNQVMFYTVVTLIILVQILQSIGNLAYKKLR</sequence>
<keyword evidence="5 8" id="KW-0812">Transmembrane</keyword>
<dbReference type="Proteomes" id="UP000580568">
    <property type="component" value="Unassembled WGS sequence"/>
</dbReference>
<evidence type="ECO:0000256" key="2">
    <source>
        <dbReference type="ARBA" id="ARBA00007069"/>
    </source>
</evidence>
<keyword evidence="6 8" id="KW-1133">Transmembrane helix</keyword>
<evidence type="ECO:0000256" key="1">
    <source>
        <dbReference type="ARBA" id="ARBA00004651"/>
    </source>
</evidence>
<dbReference type="RefSeq" id="WP_183278620.1">
    <property type="nucleotide sequence ID" value="NZ_BLZR01000001.1"/>
</dbReference>
<keyword evidence="3 8" id="KW-0813">Transport</keyword>
<evidence type="ECO:0000259" key="9">
    <source>
        <dbReference type="PROSITE" id="PS50928"/>
    </source>
</evidence>
<evidence type="ECO:0000256" key="4">
    <source>
        <dbReference type="ARBA" id="ARBA00022475"/>
    </source>
</evidence>
<feature type="transmembrane region" description="Helical" evidence="8">
    <location>
        <begin position="150"/>
        <end position="172"/>
    </location>
</feature>
<evidence type="ECO:0000256" key="7">
    <source>
        <dbReference type="ARBA" id="ARBA00023136"/>
    </source>
</evidence>
<dbReference type="Gene3D" id="1.10.3720.10">
    <property type="entry name" value="MetI-like"/>
    <property type="match status" value="1"/>
</dbReference>
<feature type="transmembrane region" description="Helical" evidence="8">
    <location>
        <begin position="56"/>
        <end position="82"/>
    </location>
</feature>
<keyword evidence="7 8" id="KW-0472">Membrane</keyword>
<feature type="domain" description="ABC transmembrane type-1" evidence="9">
    <location>
        <begin position="17"/>
        <end position="211"/>
    </location>
</feature>
<proteinExistence type="inferred from homology"/>
<feature type="transmembrane region" description="Helical" evidence="8">
    <location>
        <begin position="20"/>
        <end position="44"/>
    </location>
</feature>
<evidence type="ECO:0000256" key="3">
    <source>
        <dbReference type="ARBA" id="ARBA00022448"/>
    </source>
</evidence>
<feature type="transmembrane region" description="Helical" evidence="8">
    <location>
        <begin position="192"/>
        <end position="215"/>
    </location>
</feature>
<evidence type="ECO:0000256" key="6">
    <source>
        <dbReference type="ARBA" id="ARBA00022989"/>
    </source>
</evidence>
<dbReference type="InterPro" id="IPR000515">
    <property type="entry name" value="MetI-like"/>
</dbReference>
<comment type="subcellular location">
    <subcellularLocation>
        <location evidence="1 8">Cell membrane</location>
        <topology evidence="1 8">Multi-pass membrane protein</topology>
    </subcellularLocation>
</comment>
<evidence type="ECO:0000256" key="8">
    <source>
        <dbReference type="RuleBase" id="RU363032"/>
    </source>
</evidence>
<evidence type="ECO:0000256" key="5">
    <source>
        <dbReference type="ARBA" id="ARBA00022692"/>
    </source>
</evidence>
<name>A0A6V8SJ59_9CLOT</name>
<evidence type="ECO:0000313" key="10">
    <source>
        <dbReference type="EMBL" id="GFP77237.1"/>
    </source>
</evidence>
<dbReference type="PROSITE" id="PS50928">
    <property type="entry name" value="ABC_TM1"/>
    <property type="match status" value="1"/>
</dbReference>
<organism evidence="10 11">
    <name type="scientific">Clostridium fungisolvens</name>
    <dbReference type="NCBI Taxonomy" id="1604897"/>
    <lineage>
        <taxon>Bacteria</taxon>
        <taxon>Bacillati</taxon>
        <taxon>Bacillota</taxon>
        <taxon>Clostridia</taxon>
        <taxon>Eubacteriales</taxon>
        <taxon>Clostridiaceae</taxon>
        <taxon>Clostridium</taxon>
    </lineage>
</organism>
<dbReference type="FunFam" id="1.10.3720.10:FF:000002">
    <property type="entry name" value="D-methionine ABC transporter permease MetI"/>
    <property type="match status" value="1"/>
</dbReference>
<protein>
    <submittedName>
        <fullName evidence="10">Methionine import system permease protein MetP</fullName>
    </submittedName>
</protein>
<reference evidence="10 11" key="1">
    <citation type="submission" date="2020-07" db="EMBL/GenBank/DDBJ databases">
        <title>A new beta-1,3-glucan-decomposing anaerobic bacterium isolated from anoxic soil subjected to biological soil disinfestation.</title>
        <authorList>
            <person name="Ueki A."/>
            <person name="Tonouchi A."/>
        </authorList>
    </citation>
    <scope>NUCLEOTIDE SEQUENCE [LARGE SCALE GENOMIC DNA]</scope>
    <source>
        <strain evidence="10 11">TW1</strain>
    </source>
</reference>
<dbReference type="CDD" id="cd06261">
    <property type="entry name" value="TM_PBP2"/>
    <property type="match status" value="1"/>
</dbReference>
<dbReference type="GO" id="GO:0005886">
    <property type="term" value="C:plasma membrane"/>
    <property type="evidence" value="ECO:0007669"/>
    <property type="project" value="UniProtKB-SubCell"/>
</dbReference>
<dbReference type="GO" id="GO:0048473">
    <property type="term" value="P:D-methionine transmembrane transport"/>
    <property type="evidence" value="ECO:0007669"/>
    <property type="project" value="TreeGrafter"/>
</dbReference>
<comment type="similarity">
    <text evidence="2">Belongs to the binding-protein-dependent transport system permease family. CysTW subfamily.</text>
</comment>
<evidence type="ECO:0000313" key="11">
    <source>
        <dbReference type="Proteomes" id="UP000580568"/>
    </source>
</evidence>
<dbReference type="InterPro" id="IPR051322">
    <property type="entry name" value="AA_ABC_Transporter_Permease"/>
</dbReference>
<gene>
    <name evidence="10" type="ORF">bsdtw1_03351</name>
</gene>
<feature type="transmembrane region" description="Helical" evidence="8">
    <location>
        <begin position="94"/>
        <end position="112"/>
    </location>
</feature>
<dbReference type="AlphaFoldDB" id="A0A6V8SJ59"/>
<comment type="caution">
    <text evidence="10">The sequence shown here is derived from an EMBL/GenBank/DDBJ whole genome shotgun (WGS) entry which is preliminary data.</text>
</comment>
<accession>A0A6V8SJ59</accession>
<dbReference type="InterPro" id="IPR035906">
    <property type="entry name" value="MetI-like_sf"/>
</dbReference>
<dbReference type="PANTHER" id="PTHR30450">
    <property type="entry name" value="ABC TRANSPORTER PERMEASE"/>
    <property type="match status" value="1"/>
</dbReference>